<dbReference type="RefSeq" id="WP_189851447.1">
    <property type="nucleotide sequence ID" value="NZ_BMVV01000017.1"/>
</dbReference>
<dbReference type="EMBL" id="JBICZW010000017">
    <property type="protein sequence ID" value="MFG3192053.1"/>
    <property type="molecule type" value="Genomic_DNA"/>
</dbReference>
<dbReference type="Proteomes" id="UP001604282">
    <property type="component" value="Unassembled WGS sequence"/>
</dbReference>
<gene>
    <name evidence="1" type="ORF">ACGFYS_24290</name>
</gene>
<organism evidence="1 2">
    <name type="scientific">Streptomyces omiyaensis</name>
    <dbReference type="NCBI Taxonomy" id="68247"/>
    <lineage>
        <taxon>Bacteria</taxon>
        <taxon>Bacillati</taxon>
        <taxon>Actinomycetota</taxon>
        <taxon>Actinomycetes</taxon>
        <taxon>Kitasatosporales</taxon>
        <taxon>Streptomycetaceae</taxon>
        <taxon>Streptomyces</taxon>
    </lineage>
</organism>
<sequence length="137" mass="14842">MKAKRLAVLGGGLLVVGAFLASALGWDPRDPGTITAQQLRGEWTGEGGAFVEFRTDGTFCARDFPVERSPERLITSCGDWSFSDDGDRDQGIDLDFDRPSFALISMVRVAGSGGEGGLYVLFDVDDASDRAVLHRRR</sequence>
<proteinExistence type="predicted"/>
<reference evidence="1 2" key="1">
    <citation type="submission" date="2024-10" db="EMBL/GenBank/DDBJ databases">
        <title>The Natural Products Discovery Center: Release of the First 8490 Sequenced Strains for Exploring Actinobacteria Biosynthetic Diversity.</title>
        <authorList>
            <person name="Kalkreuter E."/>
            <person name="Kautsar S.A."/>
            <person name="Yang D."/>
            <person name="Bader C.D."/>
            <person name="Teijaro C.N."/>
            <person name="Fluegel L."/>
            <person name="Davis C.M."/>
            <person name="Simpson J.R."/>
            <person name="Lauterbach L."/>
            <person name="Steele A.D."/>
            <person name="Gui C."/>
            <person name="Meng S."/>
            <person name="Li G."/>
            <person name="Viehrig K."/>
            <person name="Ye F."/>
            <person name="Su P."/>
            <person name="Kiefer A.F."/>
            <person name="Nichols A."/>
            <person name="Cepeda A.J."/>
            <person name="Yan W."/>
            <person name="Fan B."/>
            <person name="Jiang Y."/>
            <person name="Adhikari A."/>
            <person name="Zheng C.-J."/>
            <person name="Schuster L."/>
            <person name="Cowan T.M."/>
            <person name="Smanski M.J."/>
            <person name="Chevrette M.G."/>
            <person name="De Carvalho L.P.S."/>
            <person name="Shen B."/>
        </authorList>
    </citation>
    <scope>NUCLEOTIDE SEQUENCE [LARGE SCALE GENOMIC DNA]</scope>
    <source>
        <strain evidence="1 2">NPDC048229</strain>
    </source>
</reference>
<accession>A0ABW7BY33</accession>
<keyword evidence="2" id="KW-1185">Reference proteome</keyword>
<evidence type="ECO:0000313" key="2">
    <source>
        <dbReference type="Proteomes" id="UP001604282"/>
    </source>
</evidence>
<protein>
    <submittedName>
        <fullName evidence="1">Uncharacterized protein</fullName>
    </submittedName>
</protein>
<name>A0ABW7BY33_9ACTN</name>
<evidence type="ECO:0000313" key="1">
    <source>
        <dbReference type="EMBL" id="MFG3192053.1"/>
    </source>
</evidence>
<comment type="caution">
    <text evidence="1">The sequence shown here is derived from an EMBL/GenBank/DDBJ whole genome shotgun (WGS) entry which is preliminary data.</text>
</comment>